<evidence type="ECO:0008006" key="4">
    <source>
        <dbReference type="Google" id="ProtNLM"/>
    </source>
</evidence>
<keyword evidence="1" id="KW-0175">Coiled coil</keyword>
<dbReference type="Proteomes" id="UP000324800">
    <property type="component" value="Unassembled WGS sequence"/>
</dbReference>
<feature type="non-terminal residue" evidence="2">
    <location>
        <position position="280"/>
    </location>
</feature>
<evidence type="ECO:0000313" key="2">
    <source>
        <dbReference type="EMBL" id="KAA6356708.1"/>
    </source>
</evidence>
<dbReference type="AlphaFoldDB" id="A0A5J4TES9"/>
<sequence>RLMQLKTITRPASIQDDLLWDLLLHLLDFDRKTRFSAEQALQHPYFTSFQALNDISDDARSIAASALQGQQVGDRSITAYDTDVTYTVSGSEIKKAINYNPDVDLQPIYNQIPEYQHSQFNSSYIQSLSNQVLKNPVKQFKQSYPQAPPPVIPIAPPSYIPSATQTQLSEDQQLQQQQLIQEIKKRQNPIQDKEDSNQQFVQTENQNIPEDVDISSEQQIPCDICKQLIRFSEYEQHQQKHKNEIEEQRKEKKELKELVVELMDTITDYWRYLITKIIER</sequence>
<dbReference type="SUPFAM" id="SSF56112">
    <property type="entry name" value="Protein kinase-like (PK-like)"/>
    <property type="match status" value="1"/>
</dbReference>
<gene>
    <name evidence="2" type="ORF">EZS28_047765</name>
</gene>
<protein>
    <recommendedName>
        <fullName evidence="4">Protein kinase domain-containing protein</fullName>
    </recommendedName>
</protein>
<evidence type="ECO:0000313" key="3">
    <source>
        <dbReference type="Proteomes" id="UP000324800"/>
    </source>
</evidence>
<comment type="caution">
    <text evidence="2">The sequence shown here is derived from an EMBL/GenBank/DDBJ whole genome shotgun (WGS) entry which is preliminary data.</text>
</comment>
<dbReference type="EMBL" id="SNRW01032530">
    <property type="protein sequence ID" value="KAA6356708.1"/>
    <property type="molecule type" value="Genomic_DNA"/>
</dbReference>
<name>A0A5J4TES9_9EUKA</name>
<dbReference type="InterPro" id="IPR011009">
    <property type="entry name" value="Kinase-like_dom_sf"/>
</dbReference>
<proteinExistence type="predicted"/>
<evidence type="ECO:0000256" key="1">
    <source>
        <dbReference type="SAM" id="Coils"/>
    </source>
</evidence>
<organism evidence="2 3">
    <name type="scientific">Streblomastix strix</name>
    <dbReference type="NCBI Taxonomy" id="222440"/>
    <lineage>
        <taxon>Eukaryota</taxon>
        <taxon>Metamonada</taxon>
        <taxon>Preaxostyla</taxon>
        <taxon>Oxymonadida</taxon>
        <taxon>Streblomastigidae</taxon>
        <taxon>Streblomastix</taxon>
    </lineage>
</organism>
<feature type="non-terminal residue" evidence="2">
    <location>
        <position position="1"/>
    </location>
</feature>
<reference evidence="2 3" key="1">
    <citation type="submission" date="2019-03" db="EMBL/GenBank/DDBJ databases">
        <title>Single cell metagenomics reveals metabolic interactions within the superorganism composed of flagellate Streblomastix strix and complex community of Bacteroidetes bacteria on its surface.</title>
        <authorList>
            <person name="Treitli S.C."/>
            <person name="Kolisko M."/>
            <person name="Husnik F."/>
            <person name="Keeling P."/>
            <person name="Hampl V."/>
        </authorList>
    </citation>
    <scope>NUCLEOTIDE SEQUENCE [LARGE SCALE GENOMIC DNA]</scope>
    <source>
        <strain evidence="2">ST1C</strain>
    </source>
</reference>
<dbReference type="Gene3D" id="1.10.510.10">
    <property type="entry name" value="Transferase(Phosphotransferase) domain 1"/>
    <property type="match status" value="1"/>
</dbReference>
<feature type="coiled-coil region" evidence="1">
    <location>
        <begin position="231"/>
        <end position="265"/>
    </location>
</feature>
<accession>A0A5J4TES9</accession>